<dbReference type="InParanoid" id="A0A194XU43"/>
<dbReference type="InterPro" id="IPR051633">
    <property type="entry name" value="AceTr"/>
</dbReference>
<feature type="transmembrane region" description="Helical" evidence="7">
    <location>
        <begin position="76"/>
        <end position="97"/>
    </location>
</feature>
<keyword evidence="4 7" id="KW-1133">Transmembrane helix</keyword>
<accession>A0A194XU43</accession>
<name>A0A194XU43_MOLSC</name>
<evidence type="ECO:0000256" key="3">
    <source>
        <dbReference type="ARBA" id="ARBA00022692"/>
    </source>
</evidence>
<feature type="transmembrane region" description="Helical" evidence="7">
    <location>
        <begin position="238"/>
        <end position="259"/>
    </location>
</feature>
<evidence type="ECO:0000256" key="1">
    <source>
        <dbReference type="ARBA" id="ARBA00004141"/>
    </source>
</evidence>
<keyword evidence="5 7" id="KW-0472">Membrane</keyword>
<dbReference type="Proteomes" id="UP000070700">
    <property type="component" value="Unassembled WGS sequence"/>
</dbReference>
<proteinExistence type="inferred from homology"/>
<evidence type="ECO:0000256" key="7">
    <source>
        <dbReference type="SAM" id="Phobius"/>
    </source>
</evidence>
<dbReference type="KEGG" id="psco:LY89DRAFT_662633"/>
<dbReference type="Pfam" id="PF01184">
    <property type="entry name" value="Gpr1_Fun34_YaaH"/>
    <property type="match status" value="1"/>
</dbReference>
<sequence length="292" mass="31475">MATTGTADPALNKEYNNDSATHDHAPTNGAIPTQRAPYDYGGNPLAHLNTGESARFPAFGGEFQPGLYKPTTGRKFANPAPLGLSAFALTTFVLSLINVGTRDVAEPNIVVALAFGYGGLVQLLAGMWEMAVGNTFGATALSSYGGFWLSFAIVLTPGGFNIQDAYSATGSGKYDFANAFGFFLSGWFIFTTILLLCTLRSTVAFFLLFFFLDLAFLFLFLGYLYASDSGLNANLIKTGGYFGLFAAFMAWYNALAGIADDSNSFFVIPVAHFPWSEKGRERRGLKTERETV</sequence>
<feature type="region of interest" description="Disordered" evidence="6">
    <location>
        <begin position="1"/>
        <end position="36"/>
    </location>
</feature>
<evidence type="ECO:0000256" key="4">
    <source>
        <dbReference type="ARBA" id="ARBA00022989"/>
    </source>
</evidence>
<reference evidence="8 9" key="1">
    <citation type="submission" date="2015-10" db="EMBL/GenBank/DDBJ databases">
        <title>Full genome of DAOMC 229536 Phialocephala scopiformis, a fungal endophyte of spruce producing the potent anti-insectan compound rugulosin.</title>
        <authorList>
            <consortium name="DOE Joint Genome Institute"/>
            <person name="Walker A.K."/>
            <person name="Frasz S.L."/>
            <person name="Seifert K.A."/>
            <person name="Miller J.D."/>
            <person name="Mondo S.J."/>
            <person name="Labutti K."/>
            <person name="Lipzen A."/>
            <person name="Dockter R."/>
            <person name="Kennedy M."/>
            <person name="Grigoriev I.V."/>
            <person name="Spatafora J.W."/>
        </authorList>
    </citation>
    <scope>NUCLEOTIDE SEQUENCE [LARGE SCALE GENOMIC DNA]</scope>
    <source>
        <strain evidence="8 9">CBS 120377</strain>
    </source>
</reference>
<feature type="transmembrane region" description="Helical" evidence="7">
    <location>
        <begin position="203"/>
        <end position="226"/>
    </location>
</feature>
<dbReference type="OrthoDB" id="3648309at2759"/>
<keyword evidence="3 7" id="KW-0812">Transmembrane</keyword>
<organism evidence="8 9">
    <name type="scientific">Mollisia scopiformis</name>
    <name type="common">Conifer needle endophyte fungus</name>
    <name type="synonym">Phialocephala scopiformis</name>
    <dbReference type="NCBI Taxonomy" id="149040"/>
    <lineage>
        <taxon>Eukaryota</taxon>
        <taxon>Fungi</taxon>
        <taxon>Dikarya</taxon>
        <taxon>Ascomycota</taxon>
        <taxon>Pezizomycotina</taxon>
        <taxon>Leotiomycetes</taxon>
        <taxon>Helotiales</taxon>
        <taxon>Mollisiaceae</taxon>
        <taxon>Mollisia</taxon>
    </lineage>
</organism>
<dbReference type="PANTHER" id="PTHR31123:SF1">
    <property type="entry name" value="ACCUMULATION OF DYADS PROTEIN 2-RELATED"/>
    <property type="match status" value="1"/>
</dbReference>
<dbReference type="GO" id="GO:0005886">
    <property type="term" value="C:plasma membrane"/>
    <property type="evidence" value="ECO:0007669"/>
    <property type="project" value="TreeGrafter"/>
</dbReference>
<evidence type="ECO:0000313" key="8">
    <source>
        <dbReference type="EMBL" id="KUJ23840.1"/>
    </source>
</evidence>
<dbReference type="PANTHER" id="PTHR31123">
    <property type="entry name" value="ACCUMULATION OF DYADS PROTEIN 2-RELATED"/>
    <property type="match status" value="1"/>
</dbReference>
<evidence type="ECO:0000313" key="9">
    <source>
        <dbReference type="Proteomes" id="UP000070700"/>
    </source>
</evidence>
<comment type="subcellular location">
    <subcellularLocation>
        <location evidence="1">Membrane</location>
        <topology evidence="1">Multi-pass membrane protein</topology>
    </subcellularLocation>
</comment>
<dbReference type="FunCoup" id="A0A194XU43">
    <property type="interactions" value="57"/>
</dbReference>
<dbReference type="RefSeq" id="XP_018078195.1">
    <property type="nucleotide sequence ID" value="XM_018212658.1"/>
</dbReference>
<evidence type="ECO:0000256" key="5">
    <source>
        <dbReference type="ARBA" id="ARBA00023136"/>
    </source>
</evidence>
<dbReference type="NCBIfam" id="NF038013">
    <property type="entry name" value="AceTr_1"/>
    <property type="match status" value="1"/>
</dbReference>
<dbReference type="GeneID" id="28822384"/>
<dbReference type="AlphaFoldDB" id="A0A194XU43"/>
<dbReference type="PROSITE" id="PS01114">
    <property type="entry name" value="GPR1_FUN34_YAAH"/>
    <property type="match status" value="1"/>
</dbReference>
<keyword evidence="9" id="KW-1185">Reference proteome</keyword>
<dbReference type="InterPro" id="IPR047622">
    <property type="entry name" value="GPR1_FUN34_YAAH"/>
</dbReference>
<feature type="transmembrane region" description="Helical" evidence="7">
    <location>
        <begin position="109"/>
        <end position="128"/>
    </location>
</feature>
<dbReference type="EMBL" id="KQ947404">
    <property type="protein sequence ID" value="KUJ23840.1"/>
    <property type="molecule type" value="Genomic_DNA"/>
</dbReference>
<gene>
    <name evidence="8" type="ORF">LY89DRAFT_662633</name>
</gene>
<dbReference type="InterPro" id="IPR000791">
    <property type="entry name" value="Gpr1/Fun34/SatP-like"/>
</dbReference>
<evidence type="ECO:0000256" key="6">
    <source>
        <dbReference type="SAM" id="MobiDB-lite"/>
    </source>
</evidence>
<feature type="transmembrane region" description="Helical" evidence="7">
    <location>
        <begin position="135"/>
        <end position="156"/>
    </location>
</feature>
<protein>
    <submittedName>
        <fullName evidence="8">Uncharacterized protein</fullName>
    </submittedName>
</protein>
<feature type="transmembrane region" description="Helical" evidence="7">
    <location>
        <begin position="176"/>
        <end position="196"/>
    </location>
</feature>
<evidence type="ECO:0000256" key="2">
    <source>
        <dbReference type="ARBA" id="ARBA00005587"/>
    </source>
</evidence>
<dbReference type="GO" id="GO:0015123">
    <property type="term" value="F:acetate transmembrane transporter activity"/>
    <property type="evidence" value="ECO:0007669"/>
    <property type="project" value="TreeGrafter"/>
</dbReference>
<comment type="similarity">
    <text evidence="2">Belongs to the acetate uptake transporter (AceTr) (TC 2.A.96) family.</text>
</comment>